<dbReference type="GO" id="GO:0005524">
    <property type="term" value="F:ATP binding"/>
    <property type="evidence" value="ECO:0007669"/>
    <property type="project" value="UniProtKB-KW"/>
</dbReference>
<organism evidence="6 7">
    <name type="scientific">Roseivirga misakiensis</name>
    <dbReference type="NCBI Taxonomy" id="1563681"/>
    <lineage>
        <taxon>Bacteria</taxon>
        <taxon>Pseudomonadati</taxon>
        <taxon>Bacteroidota</taxon>
        <taxon>Cytophagia</taxon>
        <taxon>Cytophagales</taxon>
        <taxon>Roseivirgaceae</taxon>
        <taxon>Roseivirga</taxon>
    </lineage>
</organism>
<protein>
    <submittedName>
        <fullName evidence="6">ABC transporter</fullName>
    </submittedName>
</protein>
<name>A0A1E5T157_9BACT</name>
<dbReference type="CDD" id="cd13970">
    <property type="entry name" value="ABC1_ADCK3"/>
    <property type="match status" value="1"/>
</dbReference>
<accession>A0A1E5T157</accession>
<dbReference type="PANTHER" id="PTHR43851:SF3">
    <property type="entry name" value="COENZYME Q8"/>
    <property type="match status" value="1"/>
</dbReference>
<keyword evidence="3" id="KW-0547">Nucleotide-binding</keyword>
<keyword evidence="4" id="KW-0067">ATP-binding</keyword>
<comment type="similarity">
    <text evidence="1">Belongs to the protein kinase superfamily. ADCK protein kinase family.</text>
</comment>
<dbReference type="InterPro" id="IPR004147">
    <property type="entry name" value="ABC1_dom"/>
</dbReference>
<evidence type="ECO:0000259" key="5">
    <source>
        <dbReference type="PROSITE" id="PS50011"/>
    </source>
</evidence>
<dbReference type="Gene3D" id="1.10.510.10">
    <property type="entry name" value="Transferase(Phosphotransferase) domain 1"/>
    <property type="match status" value="1"/>
</dbReference>
<dbReference type="RefSeq" id="WP_069836600.1">
    <property type="nucleotide sequence ID" value="NZ_MDGQ01000005.1"/>
</dbReference>
<dbReference type="InterPro" id="IPR051409">
    <property type="entry name" value="Atypical_kinase_ADCK"/>
</dbReference>
<gene>
    <name evidence="6" type="ORF">BFP71_16900</name>
</gene>
<evidence type="ECO:0000313" key="6">
    <source>
        <dbReference type="EMBL" id="OEK05096.1"/>
    </source>
</evidence>
<dbReference type="STRING" id="1563681.BFP71_16900"/>
<dbReference type="PROSITE" id="PS50011">
    <property type="entry name" value="PROTEIN_KINASE_DOM"/>
    <property type="match status" value="1"/>
</dbReference>
<evidence type="ECO:0000256" key="3">
    <source>
        <dbReference type="ARBA" id="ARBA00022741"/>
    </source>
</evidence>
<dbReference type="OrthoDB" id="9795390at2"/>
<dbReference type="InterPro" id="IPR011009">
    <property type="entry name" value="Kinase-like_dom_sf"/>
</dbReference>
<dbReference type="GO" id="GO:0004672">
    <property type="term" value="F:protein kinase activity"/>
    <property type="evidence" value="ECO:0007669"/>
    <property type="project" value="InterPro"/>
</dbReference>
<evidence type="ECO:0000256" key="1">
    <source>
        <dbReference type="ARBA" id="ARBA00009670"/>
    </source>
</evidence>
<dbReference type="EMBL" id="MDGQ01000005">
    <property type="protein sequence ID" value="OEK05096.1"/>
    <property type="molecule type" value="Genomic_DNA"/>
</dbReference>
<dbReference type="InterPro" id="IPR034646">
    <property type="entry name" value="ADCK3_dom"/>
</dbReference>
<keyword evidence="2" id="KW-0808">Transferase</keyword>
<sequence length="439" mass="50320">MKEQSKIPTTKVQRAAKFVSTGAKVGGNYVKHYAKKIVNPSLSKEGLHQDNARDIYNSLSELKGSALKVAQMMSMDKNLLPTAYQDKFSMAQYSAPPLSFPLVIKTFQQYLKKSPSAIFDTFTKNAVNAASIGQVHRATKDGRDYAVKIQYPGVADSVKSDLKLVRPFAVRLMNLNEKDLDHYMEEVETKLIEETDYHLEVERSIEISKACGHIKNLRFPEYYPELSADRIITMDWMDGRVMKEFIQANPDQETRNKVGQALWDFYDYQIHTLRQVHADPHPGNFIISDDGVLGVIDFGCVKVIPDAFYEPYFRLIRRDMLDADSDLDRLFTELQFIYESDTAEDKAYFSSVIKDMMGLLGQPFHQHEFDFGDDTYFQKIFEMGEVISESKKFRESEKARGARDGLYINRTYFGLYNILNELKAKVVTTKPEWAAKVAV</sequence>
<dbReference type="AlphaFoldDB" id="A0A1E5T157"/>
<comment type="caution">
    <text evidence="6">The sequence shown here is derived from an EMBL/GenBank/DDBJ whole genome shotgun (WGS) entry which is preliminary data.</text>
</comment>
<dbReference type="SUPFAM" id="SSF56112">
    <property type="entry name" value="Protein kinase-like (PK-like)"/>
    <property type="match status" value="1"/>
</dbReference>
<evidence type="ECO:0000256" key="2">
    <source>
        <dbReference type="ARBA" id="ARBA00022679"/>
    </source>
</evidence>
<evidence type="ECO:0000313" key="7">
    <source>
        <dbReference type="Proteomes" id="UP000095552"/>
    </source>
</evidence>
<dbReference type="Proteomes" id="UP000095552">
    <property type="component" value="Unassembled WGS sequence"/>
</dbReference>
<proteinExistence type="inferred from homology"/>
<reference evidence="6 7" key="1">
    <citation type="submission" date="2016-08" db="EMBL/GenBank/DDBJ databases">
        <title>Draft genome of Fabibacter sp. strain SK-8.</title>
        <authorList>
            <person name="Wong S.-K."/>
            <person name="Hamasaki K."/>
            <person name="Yoshizawa S."/>
        </authorList>
    </citation>
    <scope>NUCLEOTIDE SEQUENCE [LARGE SCALE GENOMIC DNA]</scope>
    <source>
        <strain evidence="6 7">SK-8</strain>
    </source>
</reference>
<feature type="domain" description="Protein kinase" evidence="5">
    <location>
        <begin position="121"/>
        <end position="439"/>
    </location>
</feature>
<dbReference type="Pfam" id="PF03109">
    <property type="entry name" value="ABC1"/>
    <property type="match status" value="1"/>
</dbReference>
<dbReference type="InterPro" id="IPR000719">
    <property type="entry name" value="Prot_kinase_dom"/>
</dbReference>
<keyword evidence="7" id="KW-1185">Reference proteome</keyword>
<evidence type="ECO:0000256" key="4">
    <source>
        <dbReference type="ARBA" id="ARBA00022840"/>
    </source>
</evidence>
<dbReference type="PANTHER" id="PTHR43851">
    <property type="match status" value="1"/>
</dbReference>